<comment type="caution">
    <text evidence="2">The sequence shown here is derived from an EMBL/GenBank/DDBJ whole genome shotgun (WGS) entry which is preliminary data.</text>
</comment>
<evidence type="ECO:0000313" key="3">
    <source>
        <dbReference type="Proteomes" id="UP001499989"/>
    </source>
</evidence>
<evidence type="ECO:0000256" key="1">
    <source>
        <dbReference type="SAM" id="MobiDB-lite"/>
    </source>
</evidence>
<feature type="region of interest" description="Disordered" evidence="1">
    <location>
        <begin position="16"/>
        <end position="46"/>
    </location>
</feature>
<evidence type="ECO:0000313" key="2">
    <source>
        <dbReference type="EMBL" id="GAA2688639.1"/>
    </source>
</evidence>
<accession>A0ABN3SZY0</accession>
<sequence>MPTLPLLRRLAKALDGTLTPTIDEGDSHVTSPRTPPEPTKGTYERP</sequence>
<proteinExistence type="predicted"/>
<dbReference type="Proteomes" id="UP001499989">
    <property type="component" value="Unassembled WGS sequence"/>
</dbReference>
<gene>
    <name evidence="2" type="ORF">GCM10010310_43490</name>
</gene>
<name>A0ABN3SZY0_9ACTN</name>
<reference evidence="2 3" key="1">
    <citation type="journal article" date="2019" name="Int. J. Syst. Evol. Microbiol.">
        <title>The Global Catalogue of Microorganisms (GCM) 10K type strain sequencing project: providing services to taxonomists for standard genome sequencing and annotation.</title>
        <authorList>
            <consortium name="The Broad Institute Genomics Platform"/>
            <consortium name="The Broad Institute Genome Sequencing Center for Infectious Disease"/>
            <person name="Wu L."/>
            <person name="Ma J."/>
        </authorList>
    </citation>
    <scope>NUCLEOTIDE SEQUENCE [LARGE SCALE GENOMIC DNA]</scope>
    <source>
        <strain evidence="2 3">JCM 4531</strain>
    </source>
</reference>
<keyword evidence="3" id="KW-1185">Reference proteome</keyword>
<protein>
    <submittedName>
        <fullName evidence="2">Uncharacterized protein</fullName>
    </submittedName>
</protein>
<dbReference type="EMBL" id="BAAASK010000012">
    <property type="protein sequence ID" value="GAA2688639.1"/>
    <property type="molecule type" value="Genomic_DNA"/>
</dbReference>
<organism evidence="2 3">
    <name type="scientific">Streptomyces violaceolatus</name>
    <dbReference type="NCBI Taxonomy" id="67378"/>
    <lineage>
        <taxon>Bacteria</taxon>
        <taxon>Bacillati</taxon>
        <taxon>Actinomycetota</taxon>
        <taxon>Actinomycetes</taxon>
        <taxon>Kitasatosporales</taxon>
        <taxon>Streptomycetaceae</taxon>
        <taxon>Streptomyces</taxon>
        <taxon>Streptomyces violaceoruber group</taxon>
    </lineage>
</organism>